<name>A0AA42S3Q1_9BURK</name>
<feature type="transmembrane region" description="Helical" evidence="1">
    <location>
        <begin position="697"/>
        <end position="717"/>
    </location>
</feature>
<evidence type="ECO:0000313" key="3">
    <source>
        <dbReference type="EMBL" id="MDH0737034.1"/>
    </source>
</evidence>
<dbReference type="CDD" id="cd20706">
    <property type="entry name" value="MIX_II"/>
    <property type="match status" value="1"/>
</dbReference>
<gene>
    <name evidence="3" type="ORF">N5D93_14560</name>
</gene>
<organism evidence="3 4">
    <name type="scientific">Achromobacter spanius</name>
    <dbReference type="NCBI Taxonomy" id="217203"/>
    <lineage>
        <taxon>Bacteria</taxon>
        <taxon>Pseudomonadati</taxon>
        <taxon>Pseudomonadota</taxon>
        <taxon>Betaproteobacteria</taxon>
        <taxon>Burkholderiales</taxon>
        <taxon>Alcaligenaceae</taxon>
        <taxon>Achromobacter</taxon>
    </lineage>
</organism>
<keyword evidence="1" id="KW-0472">Membrane</keyword>
<feature type="transmembrane region" description="Helical" evidence="1">
    <location>
        <begin position="729"/>
        <end position="757"/>
    </location>
</feature>
<evidence type="ECO:0000256" key="1">
    <source>
        <dbReference type="SAM" id="Phobius"/>
    </source>
</evidence>
<accession>A0AA42S3Q1</accession>
<dbReference type="AlphaFoldDB" id="A0AA42S3Q1"/>
<keyword evidence="1" id="KW-1133">Transmembrane helix</keyword>
<evidence type="ECO:0000259" key="2">
    <source>
        <dbReference type="Pfam" id="PF20249"/>
    </source>
</evidence>
<sequence length="943" mass="101943">MTTTYKIALGPDRPNEKQLGKAISAPPCHRCIPVYPLRYGIADSALDKDVFPTLDTKGYPALASGKAYGLRVLRPGTYVYLCYFENGRMWTQHYQVTEDVRFARIWWSRADETDATPGWHARPDTVGAKSFLSAPDSKTAESVYLVVSETLLTHRTLWDIETNKDGLRDALAVKVQPGGGAKQKHVFNAALLGNAAPELVAPAVYGTPMHYGWSEIRFSATAPNHNNILGNMYIELRPRMDVTPLAVALPDPIGIASELHYLVTDAVATKTKYAGRNAHKLQSGTLIANYFEAMTKQTASSPELAKILAKQRGLVNYAGAISFPDTYSRKIKEFEKAIATAVNDSIAWVRLIDQEKLLGKALSCFDLRVIHNARDYENAVFQCIGGLVHTQDGAQVLGDLIAKPADKSPYWLALANGSEILLARLQSSAGYIAKNMFEVMDKFMEEHVITPATNALIGLLQVLPEAKQADVLVRRLRHVMEIRANATIVVYDVSLVDLQRAAYEFQGYQTLGGERSQGWKMPSPKVNQTDVLTRVLVYDWVKVGETTYREVDTVPADRPALPAPRAIHMEGNPFINMLDRLRGPGGHFFTGLGGFLALKGMAAAMKQARLHLSKAENIFSLLGASSALVGAAIELTAMATVIKAESRGSTAIANSAKVLAAKRGVAFFGAGGAGIAAVADAIRAANAFGESNPEQGGMLMGSAIAGGVLAFAAWAGGTATAATILGEGAAVAVLGLTPFGWAVIAGIAVVLVIGFAFGADMAKHGPVEIWLKHSAWGVDSRHYTNREELDAVHSLYYRPRLTTEWDKSLGYSVGTLRISCQLPGINDMPGERFQTKLALTLRGDKLAQVNGPIAYAPGTNPIDYHRECLVTPLGGTGKECGWVIQMHEDTQVALEYLYFPDPEQQPGLALLQPDAPTPLVFTSSGWFTDPIDSAKLEPVGAPE</sequence>
<feature type="domain" description="Toxin VasX N-terminal region" evidence="2">
    <location>
        <begin position="26"/>
        <end position="164"/>
    </location>
</feature>
<dbReference type="EMBL" id="JAOCDZ010000009">
    <property type="protein sequence ID" value="MDH0737034.1"/>
    <property type="molecule type" value="Genomic_DNA"/>
</dbReference>
<dbReference type="InterPro" id="IPR046864">
    <property type="entry name" value="VasX_N"/>
</dbReference>
<evidence type="ECO:0000313" key="4">
    <source>
        <dbReference type="Proteomes" id="UP001161094"/>
    </source>
</evidence>
<keyword evidence="1" id="KW-0812">Transmembrane</keyword>
<dbReference type="Proteomes" id="UP001161094">
    <property type="component" value="Unassembled WGS sequence"/>
</dbReference>
<feature type="transmembrane region" description="Helical" evidence="1">
    <location>
        <begin position="617"/>
        <end position="644"/>
    </location>
</feature>
<dbReference type="Pfam" id="PF20249">
    <property type="entry name" value="VasX_N"/>
    <property type="match status" value="1"/>
</dbReference>
<feature type="transmembrane region" description="Helical" evidence="1">
    <location>
        <begin position="586"/>
        <end position="605"/>
    </location>
</feature>
<protein>
    <recommendedName>
        <fullName evidence="2">Toxin VasX N-terminal region domain-containing protein</fullName>
    </recommendedName>
</protein>
<reference evidence="3" key="1">
    <citation type="submission" date="2022-09" db="EMBL/GenBank/DDBJ databases">
        <title>Intensive care unit water sources are persistently colonized with multi-drug resistant bacteria and are the site of extensive horizontal gene transfer of antibiotic resistance genes.</title>
        <authorList>
            <person name="Diorio-Toth L."/>
        </authorList>
    </citation>
    <scope>NUCLEOTIDE SEQUENCE</scope>
    <source>
        <strain evidence="3">GD03843</strain>
    </source>
</reference>
<proteinExistence type="predicted"/>
<comment type="caution">
    <text evidence="3">The sequence shown here is derived from an EMBL/GenBank/DDBJ whole genome shotgun (WGS) entry which is preliminary data.</text>
</comment>
<dbReference type="RefSeq" id="WP_279995610.1">
    <property type="nucleotide sequence ID" value="NZ_JAOCDZ010000009.1"/>
</dbReference>